<dbReference type="STRING" id="38488.A0A4Y8CCT0"/>
<evidence type="ECO:0000313" key="3">
    <source>
        <dbReference type="Proteomes" id="UP000297299"/>
    </source>
</evidence>
<dbReference type="AlphaFoldDB" id="A0A4Y8CCT0"/>
<reference evidence="2 3" key="1">
    <citation type="submission" date="2017-11" db="EMBL/GenBank/DDBJ databases">
        <title>Comparative genomics of Botrytis spp.</title>
        <authorList>
            <person name="Valero-Jimenez C.A."/>
            <person name="Tapia P."/>
            <person name="Veloso J."/>
            <person name="Silva-Moreno E."/>
            <person name="Staats M."/>
            <person name="Valdes J.H."/>
            <person name="Van Kan J.A.L."/>
        </authorList>
    </citation>
    <scope>NUCLEOTIDE SEQUENCE [LARGE SCALE GENOMIC DNA]</scope>
    <source>
        <strain evidence="2 3">MUCL2830</strain>
    </source>
</reference>
<keyword evidence="3" id="KW-1185">Reference proteome</keyword>
<feature type="domain" description="Heterokaryon incompatibility" evidence="1">
    <location>
        <begin position="321"/>
        <end position="405"/>
    </location>
</feature>
<dbReference type="PANTHER" id="PTHR39596:SF2">
    <property type="entry name" value="HET DOMAIN PROTEIN (AFU_ORTHOLOGUE AFUA_1G17550)-RELATED"/>
    <property type="match status" value="1"/>
</dbReference>
<dbReference type="Proteomes" id="UP000297299">
    <property type="component" value="Unassembled WGS sequence"/>
</dbReference>
<comment type="caution">
    <text evidence="2">The sequence shown here is derived from an EMBL/GenBank/DDBJ whole genome shotgun (WGS) entry which is preliminary data.</text>
</comment>
<proteinExistence type="predicted"/>
<name>A0A4Y8CCT0_9HELO</name>
<dbReference type="InterPro" id="IPR010730">
    <property type="entry name" value="HET"/>
</dbReference>
<dbReference type="Pfam" id="PF06985">
    <property type="entry name" value="HET"/>
    <property type="match status" value="1"/>
</dbReference>
<sequence length="747" mass="85299">MNHLPYSTYQHSPLTVPYLAGPKYDGQGFEGFPQRQGYNISQILRGDYANVSMTELEAFLQSWLFFALMNQILDCPIIEADFIKEDASGQLVLNTSVYISLRDVRREKEESWLFLKKQAWYNASYDAVKKATECLTKLASNAHHGIATMPLRPEIEVCLSIMVSTLTFEVAHMFSSGIPTRPCVHNRGLETCAMLMDKMRTDGWCKSQVEMLACGMDAAAMYYIGTLGPPKNPKNHSRCSNEKCEADQILEGQYVTKHRSDDCQCEHLGLDIAQVTTILSSGGVPYIELGVDRRQGSSNFDGGQTVTIKIKAMLFREGDHYIALSHIWSDGLGNPGTNTLPQCQLLWLYDLLLALPLTLTPGRKDGAVYFWMDTLCVPLQPYTARRQAIHCMRRVYSEARAVLVLESELLLSTANCTNEERLMRITCSTWLRRLWTYQEGFLAQSLMFQFAERAITMEELWYPLFKGSVYDRFSNGIAVQGARFYQTLSWNKRYNAPCQFLSLLDALQWRMTNKSQDESICIASLFKLDTNQIMGLSDDQKFKKLLQLQGTFVKDIIFLSGPRMSEEGYGWAPPSLMRRRGPEVLDLVKSAYKQTVHARWTPHGLLGEWHGLEIFGTRGNYVPETFLLACSTNRMRYIITRATESNPNDMLDWGAVGPHTMESTVIILERSLEQIRGRVHTRAILGEIRYKNHGVWFVRYKCRMAVKEYEEVDAISHGWKLDRQGIPATAREDGEERKHHGYSWCIM</sequence>
<dbReference type="PANTHER" id="PTHR39596">
    <property type="match status" value="1"/>
</dbReference>
<dbReference type="EMBL" id="PHWZ01001294">
    <property type="protein sequence ID" value="TEY25428.1"/>
    <property type="molecule type" value="Genomic_DNA"/>
</dbReference>
<organism evidence="2 3">
    <name type="scientific">Botryotinia calthae</name>
    <dbReference type="NCBI Taxonomy" id="38488"/>
    <lineage>
        <taxon>Eukaryota</taxon>
        <taxon>Fungi</taxon>
        <taxon>Dikarya</taxon>
        <taxon>Ascomycota</taxon>
        <taxon>Pezizomycotina</taxon>
        <taxon>Leotiomycetes</taxon>
        <taxon>Helotiales</taxon>
        <taxon>Sclerotiniaceae</taxon>
        <taxon>Botryotinia</taxon>
    </lineage>
</organism>
<evidence type="ECO:0000313" key="2">
    <source>
        <dbReference type="EMBL" id="TEY25428.1"/>
    </source>
</evidence>
<protein>
    <recommendedName>
        <fullName evidence="1">Heterokaryon incompatibility domain-containing protein</fullName>
    </recommendedName>
</protein>
<dbReference type="OrthoDB" id="2426273at2759"/>
<gene>
    <name evidence="2" type="ORF">BOTCAL_1298g00010</name>
</gene>
<evidence type="ECO:0000259" key="1">
    <source>
        <dbReference type="Pfam" id="PF06985"/>
    </source>
</evidence>
<accession>A0A4Y8CCT0</accession>